<dbReference type="AlphaFoldDB" id="A0AAW1R0K2"/>
<evidence type="ECO:0000313" key="2">
    <source>
        <dbReference type="EMBL" id="KAK9827113.1"/>
    </source>
</evidence>
<accession>A0AAW1R0K2</accession>
<evidence type="ECO:0000313" key="3">
    <source>
        <dbReference type="Proteomes" id="UP001438707"/>
    </source>
</evidence>
<dbReference type="Proteomes" id="UP001438707">
    <property type="component" value="Unassembled WGS sequence"/>
</dbReference>
<feature type="region of interest" description="Disordered" evidence="1">
    <location>
        <begin position="60"/>
        <end position="92"/>
    </location>
</feature>
<sequence>MSESSDQGAAAHQSAANQNAKQQLPQHDEAPEWMRQLQLYASKMPRQRTAWCKDLMPDQTTAESLQQHPAASQEAAGSWSSAEEYQLEPEGG</sequence>
<comment type="caution">
    <text evidence="2">The sequence shown here is derived from an EMBL/GenBank/DDBJ whole genome shotgun (WGS) entry which is preliminary data.</text>
</comment>
<organism evidence="2 3">
    <name type="scientific">Apatococcus lobatus</name>
    <dbReference type="NCBI Taxonomy" id="904363"/>
    <lineage>
        <taxon>Eukaryota</taxon>
        <taxon>Viridiplantae</taxon>
        <taxon>Chlorophyta</taxon>
        <taxon>core chlorophytes</taxon>
        <taxon>Trebouxiophyceae</taxon>
        <taxon>Chlorellales</taxon>
        <taxon>Chlorellaceae</taxon>
        <taxon>Apatococcus</taxon>
    </lineage>
</organism>
<evidence type="ECO:0000256" key="1">
    <source>
        <dbReference type="SAM" id="MobiDB-lite"/>
    </source>
</evidence>
<feature type="region of interest" description="Disordered" evidence="1">
    <location>
        <begin position="1"/>
        <end position="40"/>
    </location>
</feature>
<feature type="compositionally biased region" description="Polar residues" evidence="1">
    <location>
        <begin position="60"/>
        <end position="70"/>
    </location>
</feature>
<feature type="compositionally biased region" description="Low complexity" evidence="1">
    <location>
        <begin position="7"/>
        <end position="23"/>
    </location>
</feature>
<dbReference type="EMBL" id="JALJOS010000019">
    <property type="protein sequence ID" value="KAK9827113.1"/>
    <property type="molecule type" value="Genomic_DNA"/>
</dbReference>
<gene>
    <name evidence="2" type="ORF">WJX74_006890</name>
</gene>
<protein>
    <submittedName>
        <fullName evidence="2">Uncharacterized protein</fullName>
    </submittedName>
</protein>
<reference evidence="2 3" key="1">
    <citation type="journal article" date="2024" name="Nat. Commun.">
        <title>Phylogenomics reveals the evolutionary origins of lichenization in chlorophyte algae.</title>
        <authorList>
            <person name="Puginier C."/>
            <person name="Libourel C."/>
            <person name="Otte J."/>
            <person name="Skaloud P."/>
            <person name="Haon M."/>
            <person name="Grisel S."/>
            <person name="Petersen M."/>
            <person name="Berrin J.G."/>
            <person name="Delaux P.M."/>
            <person name="Dal Grande F."/>
            <person name="Keller J."/>
        </authorList>
    </citation>
    <scope>NUCLEOTIDE SEQUENCE [LARGE SCALE GENOMIC DNA]</scope>
    <source>
        <strain evidence="2 3">SAG 2145</strain>
    </source>
</reference>
<proteinExistence type="predicted"/>
<keyword evidence="3" id="KW-1185">Reference proteome</keyword>
<name>A0AAW1R0K2_9CHLO</name>